<accession>A0A8J2YQ35</accession>
<evidence type="ECO:0000256" key="4">
    <source>
        <dbReference type="PROSITE-ProRule" id="PRU00335"/>
    </source>
</evidence>
<proteinExistence type="predicted"/>
<dbReference type="InterPro" id="IPR050109">
    <property type="entry name" value="HTH-type_TetR-like_transc_reg"/>
</dbReference>
<dbReference type="SUPFAM" id="SSF48498">
    <property type="entry name" value="Tetracyclin repressor-like, C-terminal domain"/>
    <property type="match status" value="1"/>
</dbReference>
<evidence type="ECO:0000256" key="3">
    <source>
        <dbReference type="ARBA" id="ARBA00023163"/>
    </source>
</evidence>
<dbReference type="EMBL" id="BMJQ01000001">
    <property type="protein sequence ID" value="GGF03204.1"/>
    <property type="molecule type" value="Genomic_DNA"/>
</dbReference>
<dbReference type="Proteomes" id="UP000646365">
    <property type="component" value="Unassembled WGS sequence"/>
</dbReference>
<evidence type="ECO:0000313" key="7">
    <source>
        <dbReference type="Proteomes" id="UP000646365"/>
    </source>
</evidence>
<dbReference type="PROSITE" id="PS01081">
    <property type="entry name" value="HTH_TETR_1"/>
    <property type="match status" value="1"/>
</dbReference>
<sequence length="219" mass="23992">MPADAAAADEPAGKVRQILAAARHLFLEQGYGDTSMDAVAKRAGVSKATLYVHFESKERLFAEVINQARARLRDAIVAIASEAHSDPVETLRLIGLQFMRFVTNHDSLTLFRTVIGETRRFPQLGQTIFQTGSRDLLELIATIIGDAAARGELTVENPRAAAAHFVALIKSDLHLRCLLVSFYQAEEADIRRNVEAGVAVFMSHYGPRDPRPDAARPSA</sequence>
<evidence type="ECO:0000259" key="5">
    <source>
        <dbReference type="PROSITE" id="PS50977"/>
    </source>
</evidence>
<dbReference type="PANTHER" id="PTHR30055">
    <property type="entry name" value="HTH-TYPE TRANSCRIPTIONAL REGULATOR RUTR"/>
    <property type="match status" value="1"/>
</dbReference>
<evidence type="ECO:0000256" key="1">
    <source>
        <dbReference type="ARBA" id="ARBA00023015"/>
    </source>
</evidence>
<gene>
    <name evidence="6" type="ORF">GCM10011611_05940</name>
</gene>
<dbReference type="InterPro" id="IPR039536">
    <property type="entry name" value="TetR_C_Proteobacteria"/>
</dbReference>
<keyword evidence="2 4" id="KW-0238">DNA-binding</keyword>
<reference evidence="6" key="2">
    <citation type="submission" date="2020-09" db="EMBL/GenBank/DDBJ databases">
        <authorList>
            <person name="Sun Q."/>
            <person name="Zhou Y."/>
        </authorList>
    </citation>
    <scope>NUCLEOTIDE SEQUENCE</scope>
    <source>
        <strain evidence="6">CGMCC 1.15725</strain>
    </source>
</reference>
<dbReference type="Gene3D" id="1.10.10.60">
    <property type="entry name" value="Homeodomain-like"/>
    <property type="match status" value="1"/>
</dbReference>
<keyword evidence="1" id="KW-0805">Transcription regulation</keyword>
<name>A0A8J2YQ35_9PROT</name>
<evidence type="ECO:0000313" key="6">
    <source>
        <dbReference type="EMBL" id="GGF03204.1"/>
    </source>
</evidence>
<reference evidence="6" key="1">
    <citation type="journal article" date="2014" name="Int. J. Syst. Evol. Microbiol.">
        <title>Complete genome sequence of Corynebacterium casei LMG S-19264T (=DSM 44701T), isolated from a smear-ripened cheese.</title>
        <authorList>
            <consortium name="US DOE Joint Genome Institute (JGI-PGF)"/>
            <person name="Walter F."/>
            <person name="Albersmeier A."/>
            <person name="Kalinowski J."/>
            <person name="Ruckert C."/>
        </authorList>
    </citation>
    <scope>NUCLEOTIDE SEQUENCE</scope>
    <source>
        <strain evidence="6">CGMCC 1.15725</strain>
    </source>
</reference>
<dbReference type="SUPFAM" id="SSF46689">
    <property type="entry name" value="Homeodomain-like"/>
    <property type="match status" value="1"/>
</dbReference>
<dbReference type="FunFam" id="1.10.10.60:FF:000141">
    <property type="entry name" value="TetR family transcriptional regulator"/>
    <property type="match status" value="1"/>
</dbReference>
<dbReference type="GO" id="GO:0000976">
    <property type="term" value="F:transcription cis-regulatory region binding"/>
    <property type="evidence" value="ECO:0007669"/>
    <property type="project" value="TreeGrafter"/>
</dbReference>
<keyword evidence="7" id="KW-1185">Reference proteome</keyword>
<dbReference type="PRINTS" id="PR00455">
    <property type="entry name" value="HTHTETR"/>
</dbReference>
<dbReference type="Pfam" id="PF00440">
    <property type="entry name" value="TetR_N"/>
    <property type="match status" value="1"/>
</dbReference>
<dbReference type="AlphaFoldDB" id="A0A8J2YQ35"/>
<dbReference type="PROSITE" id="PS50977">
    <property type="entry name" value="HTH_TETR_2"/>
    <property type="match status" value="1"/>
</dbReference>
<evidence type="ECO:0000256" key="2">
    <source>
        <dbReference type="ARBA" id="ARBA00023125"/>
    </source>
</evidence>
<comment type="caution">
    <text evidence="6">The sequence shown here is derived from an EMBL/GenBank/DDBJ whole genome shotgun (WGS) entry which is preliminary data.</text>
</comment>
<keyword evidence="3" id="KW-0804">Transcription</keyword>
<protein>
    <submittedName>
        <fullName evidence="6">TetR family transcriptional regulator</fullName>
    </submittedName>
</protein>
<dbReference type="Gene3D" id="1.10.357.10">
    <property type="entry name" value="Tetracycline Repressor, domain 2"/>
    <property type="match status" value="1"/>
</dbReference>
<feature type="domain" description="HTH tetR-type" evidence="5">
    <location>
        <begin position="12"/>
        <end position="72"/>
    </location>
</feature>
<dbReference type="InterPro" id="IPR009057">
    <property type="entry name" value="Homeodomain-like_sf"/>
</dbReference>
<dbReference type="InterPro" id="IPR036271">
    <property type="entry name" value="Tet_transcr_reg_TetR-rel_C_sf"/>
</dbReference>
<dbReference type="GO" id="GO:0003700">
    <property type="term" value="F:DNA-binding transcription factor activity"/>
    <property type="evidence" value="ECO:0007669"/>
    <property type="project" value="TreeGrafter"/>
</dbReference>
<dbReference type="InterPro" id="IPR023772">
    <property type="entry name" value="DNA-bd_HTH_TetR-type_CS"/>
</dbReference>
<dbReference type="InterPro" id="IPR001647">
    <property type="entry name" value="HTH_TetR"/>
</dbReference>
<dbReference type="Pfam" id="PF14246">
    <property type="entry name" value="TetR_C_7"/>
    <property type="match status" value="1"/>
</dbReference>
<organism evidence="6 7">
    <name type="scientific">Aliidongia dinghuensis</name>
    <dbReference type="NCBI Taxonomy" id="1867774"/>
    <lineage>
        <taxon>Bacteria</taxon>
        <taxon>Pseudomonadati</taxon>
        <taxon>Pseudomonadota</taxon>
        <taxon>Alphaproteobacteria</taxon>
        <taxon>Rhodospirillales</taxon>
        <taxon>Dongiaceae</taxon>
        <taxon>Aliidongia</taxon>
    </lineage>
</organism>
<feature type="DNA-binding region" description="H-T-H motif" evidence="4">
    <location>
        <begin position="35"/>
        <end position="54"/>
    </location>
</feature>
<dbReference type="PANTHER" id="PTHR30055:SF146">
    <property type="entry name" value="HTH-TYPE TRANSCRIPTIONAL DUAL REGULATOR CECR"/>
    <property type="match status" value="1"/>
</dbReference>